<dbReference type="AlphaFoldDB" id="A0A0E9S6Y9"/>
<dbReference type="EMBL" id="GBXM01072299">
    <property type="protein sequence ID" value="JAH36278.1"/>
    <property type="molecule type" value="Transcribed_RNA"/>
</dbReference>
<reference evidence="1" key="1">
    <citation type="submission" date="2014-11" db="EMBL/GenBank/DDBJ databases">
        <authorList>
            <person name="Amaro Gonzalez C."/>
        </authorList>
    </citation>
    <scope>NUCLEOTIDE SEQUENCE</scope>
</reference>
<accession>A0A0E9S6Y9</accession>
<proteinExistence type="predicted"/>
<evidence type="ECO:0000313" key="1">
    <source>
        <dbReference type="EMBL" id="JAH36278.1"/>
    </source>
</evidence>
<reference evidence="1" key="2">
    <citation type="journal article" date="2015" name="Fish Shellfish Immunol.">
        <title>Early steps in the European eel (Anguilla anguilla)-Vibrio vulnificus interaction in the gills: Role of the RtxA13 toxin.</title>
        <authorList>
            <person name="Callol A."/>
            <person name="Pajuelo D."/>
            <person name="Ebbesson L."/>
            <person name="Teles M."/>
            <person name="MacKenzie S."/>
            <person name="Amaro C."/>
        </authorList>
    </citation>
    <scope>NUCLEOTIDE SEQUENCE</scope>
</reference>
<sequence>MPSCPSLGRTLEQNLLAFITFSNWMAPSDAPEAVIESGVPFQKDENNEPVHFLFNNSSFKKFDKRNETA</sequence>
<name>A0A0E9S6Y9_ANGAN</name>
<organism evidence="1">
    <name type="scientific">Anguilla anguilla</name>
    <name type="common">European freshwater eel</name>
    <name type="synonym">Muraena anguilla</name>
    <dbReference type="NCBI Taxonomy" id="7936"/>
    <lineage>
        <taxon>Eukaryota</taxon>
        <taxon>Metazoa</taxon>
        <taxon>Chordata</taxon>
        <taxon>Craniata</taxon>
        <taxon>Vertebrata</taxon>
        <taxon>Euteleostomi</taxon>
        <taxon>Actinopterygii</taxon>
        <taxon>Neopterygii</taxon>
        <taxon>Teleostei</taxon>
        <taxon>Anguilliformes</taxon>
        <taxon>Anguillidae</taxon>
        <taxon>Anguilla</taxon>
    </lineage>
</organism>
<protein>
    <submittedName>
        <fullName evidence="1">Uncharacterized protein</fullName>
    </submittedName>
</protein>